<name>S7RAJ7_GLOTA</name>
<evidence type="ECO:0000313" key="1">
    <source>
        <dbReference type="EMBL" id="EPQ51280.1"/>
    </source>
</evidence>
<protein>
    <submittedName>
        <fullName evidence="1">Uncharacterized protein</fullName>
    </submittedName>
</protein>
<dbReference type="OrthoDB" id="28357at2759"/>
<dbReference type="KEGG" id="gtr:GLOTRDRAFT_133156"/>
<dbReference type="EMBL" id="KB469311">
    <property type="protein sequence ID" value="EPQ51280.1"/>
    <property type="molecule type" value="Genomic_DNA"/>
</dbReference>
<dbReference type="RefSeq" id="XP_007870269.1">
    <property type="nucleotide sequence ID" value="XM_007872078.1"/>
</dbReference>
<proteinExistence type="predicted"/>
<dbReference type="Proteomes" id="UP000030669">
    <property type="component" value="Unassembled WGS sequence"/>
</dbReference>
<reference evidence="1 2" key="1">
    <citation type="journal article" date="2012" name="Science">
        <title>The Paleozoic origin of enzymatic lignin decomposition reconstructed from 31 fungal genomes.</title>
        <authorList>
            <person name="Floudas D."/>
            <person name="Binder M."/>
            <person name="Riley R."/>
            <person name="Barry K."/>
            <person name="Blanchette R.A."/>
            <person name="Henrissat B."/>
            <person name="Martinez A.T."/>
            <person name="Otillar R."/>
            <person name="Spatafora J.W."/>
            <person name="Yadav J.S."/>
            <person name="Aerts A."/>
            <person name="Benoit I."/>
            <person name="Boyd A."/>
            <person name="Carlson A."/>
            <person name="Copeland A."/>
            <person name="Coutinho P.M."/>
            <person name="de Vries R.P."/>
            <person name="Ferreira P."/>
            <person name="Findley K."/>
            <person name="Foster B."/>
            <person name="Gaskell J."/>
            <person name="Glotzer D."/>
            <person name="Gorecki P."/>
            <person name="Heitman J."/>
            <person name="Hesse C."/>
            <person name="Hori C."/>
            <person name="Igarashi K."/>
            <person name="Jurgens J.A."/>
            <person name="Kallen N."/>
            <person name="Kersten P."/>
            <person name="Kohler A."/>
            <person name="Kuees U."/>
            <person name="Kumar T.K.A."/>
            <person name="Kuo A."/>
            <person name="LaButti K."/>
            <person name="Larrondo L.F."/>
            <person name="Lindquist E."/>
            <person name="Ling A."/>
            <person name="Lombard V."/>
            <person name="Lucas S."/>
            <person name="Lundell T."/>
            <person name="Martin R."/>
            <person name="McLaughlin D.J."/>
            <person name="Morgenstern I."/>
            <person name="Morin E."/>
            <person name="Murat C."/>
            <person name="Nagy L.G."/>
            <person name="Nolan M."/>
            <person name="Ohm R.A."/>
            <person name="Patyshakuliyeva A."/>
            <person name="Rokas A."/>
            <person name="Ruiz-Duenas F.J."/>
            <person name="Sabat G."/>
            <person name="Salamov A."/>
            <person name="Samejima M."/>
            <person name="Schmutz J."/>
            <person name="Slot J.C."/>
            <person name="St John F."/>
            <person name="Stenlid J."/>
            <person name="Sun H."/>
            <person name="Sun S."/>
            <person name="Syed K."/>
            <person name="Tsang A."/>
            <person name="Wiebenga A."/>
            <person name="Young D."/>
            <person name="Pisabarro A."/>
            <person name="Eastwood D.C."/>
            <person name="Martin F."/>
            <person name="Cullen D."/>
            <person name="Grigoriev I.V."/>
            <person name="Hibbett D.S."/>
        </authorList>
    </citation>
    <scope>NUCLEOTIDE SEQUENCE [LARGE SCALE GENOMIC DNA]</scope>
    <source>
        <strain evidence="1 2">ATCC 11539</strain>
    </source>
</reference>
<dbReference type="HOGENOM" id="CLU_1652326_0_0_1"/>
<keyword evidence="2" id="KW-1185">Reference proteome</keyword>
<sequence>MGQMYNLVREVVDMVCKLLTIVEAVMQHPALLSAKLRSAHEGLYSMTTALADAVRMLMSASAMSEEEEKATLLRSATGVLKVATDCIAAVKLFLNRTVVGDHGLVVHLPRLGQMSPVVSPRAKVVFEEVKGEVSPAEMLRQWFVEMEDEDMTIQAFTDAE</sequence>
<dbReference type="AlphaFoldDB" id="S7RAJ7"/>
<gene>
    <name evidence="1" type="ORF">GLOTRDRAFT_133156</name>
</gene>
<dbReference type="STRING" id="670483.S7RAJ7"/>
<organism evidence="1 2">
    <name type="scientific">Gloeophyllum trabeum (strain ATCC 11539 / FP-39264 / Madison 617)</name>
    <name type="common">Brown rot fungus</name>
    <dbReference type="NCBI Taxonomy" id="670483"/>
    <lineage>
        <taxon>Eukaryota</taxon>
        <taxon>Fungi</taxon>
        <taxon>Dikarya</taxon>
        <taxon>Basidiomycota</taxon>
        <taxon>Agaricomycotina</taxon>
        <taxon>Agaricomycetes</taxon>
        <taxon>Gloeophyllales</taxon>
        <taxon>Gloeophyllaceae</taxon>
        <taxon>Gloeophyllum</taxon>
    </lineage>
</organism>
<accession>S7RAJ7</accession>
<dbReference type="GeneID" id="19302659"/>
<evidence type="ECO:0000313" key="2">
    <source>
        <dbReference type="Proteomes" id="UP000030669"/>
    </source>
</evidence>
<dbReference type="eggNOG" id="KOG3417">
    <property type="taxonomic scope" value="Eukaryota"/>
</dbReference>